<feature type="region of interest" description="Disordered" evidence="1">
    <location>
        <begin position="73"/>
        <end position="93"/>
    </location>
</feature>
<accession>A0A811UNZ7</accession>
<evidence type="ECO:0000256" key="1">
    <source>
        <dbReference type="SAM" id="MobiDB-lite"/>
    </source>
</evidence>
<name>A0A811UNZ7_CERCA</name>
<keyword evidence="2" id="KW-0472">Membrane</keyword>
<feature type="transmembrane region" description="Helical" evidence="2">
    <location>
        <begin position="35"/>
        <end position="67"/>
    </location>
</feature>
<evidence type="ECO:0000313" key="4">
    <source>
        <dbReference type="Proteomes" id="UP000606786"/>
    </source>
</evidence>
<proteinExistence type="predicted"/>
<comment type="caution">
    <text evidence="3">The sequence shown here is derived from an EMBL/GenBank/DDBJ whole genome shotgun (WGS) entry which is preliminary data.</text>
</comment>
<evidence type="ECO:0000256" key="2">
    <source>
        <dbReference type="SAM" id="Phobius"/>
    </source>
</evidence>
<gene>
    <name evidence="3" type="ORF">CCAP1982_LOCUS9064</name>
</gene>
<keyword evidence="2" id="KW-0812">Transmembrane</keyword>
<reference evidence="3" key="1">
    <citation type="submission" date="2020-11" db="EMBL/GenBank/DDBJ databases">
        <authorList>
            <person name="Whitehead M."/>
        </authorList>
    </citation>
    <scope>NUCLEOTIDE SEQUENCE</scope>
    <source>
        <strain evidence="3">EGII</strain>
    </source>
</reference>
<organism evidence="3 4">
    <name type="scientific">Ceratitis capitata</name>
    <name type="common">Mediterranean fruit fly</name>
    <name type="synonym">Tephritis capitata</name>
    <dbReference type="NCBI Taxonomy" id="7213"/>
    <lineage>
        <taxon>Eukaryota</taxon>
        <taxon>Metazoa</taxon>
        <taxon>Ecdysozoa</taxon>
        <taxon>Arthropoda</taxon>
        <taxon>Hexapoda</taxon>
        <taxon>Insecta</taxon>
        <taxon>Pterygota</taxon>
        <taxon>Neoptera</taxon>
        <taxon>Endopterygota</taxon>
        <taxon>Diptera</taxon>
        <taxon>Brachycera</taxon>
        <taxon>Muscomorpha</taxon>
        <taxon>Tephritoidea</taxon>
        <taxon>Tephritidae</taxon>
        <taxon>Ceratitis</taxon>
        <taxon>Ceratitis</taxon>
    </lineage>
</organism>
<sequence length="93" mass="9724">MMCVAWSSPNSSPYDATYKNILPRHPSLASLSRSLVWSSIAVCITIAATAAFAAIAAAAAATTCNLLQSNAQRRSVEQTSSVKKYQSAGNCLG</sequence>
<keyword evidence="4" id="KW-1185">Reference proteome</keyword>
<dbReference type="EMBL" id="CAJHJT010000012">
    <property type="protein sequence ID" value="CAD7000590.1"/>
    <property type="molecule type" value="Genomic_DNA"/>
</dbReference>
<protein>
    <submittedName>
        <fullName evidence="3">(Mediterranean fruit fly) hypothetical protein</fullName>
    </submittedName>
</protein>
<dbReference type="Proteomes" id="UP000606786">
    <property type="component" value="Unassembled WGS sequence"/>
</dbReference>
<evidence type="ECO:0000313" key="3">
    <source>
        <dbReference type="EMBL" id="CAD7000590.1"/>
    </source>
</evidence>
<keyword evidence="2" id="KW-1133">Transmembrane helix</keyword>
<dbReference type="AlphaFoldDB" id="A0A811UNZ7"/>